<protein>
    <recommendedName>
        <fullName evidence="2">DH domain-containing protein</fullName>
    </recommendedName>
</protein>
<dbReference type="OrthoDB" id="1716625at2759"/>
<dbReference type="GO" id="GO:0005085">
    <property type="term" value="F:guanyl-nucleotide exchange factor activity"/>
    <property type="evidence" value="ECO:0007669"/>
    <property type="project" value="InterPro"/>
</dbReference>
<dbReference type="InterPro" id="IPR035899">
    <property type="entry name" value="DBL_dom_sf"/>
</dbReference>
<feature type="region of interest" description="Disordered" evidence="1">
    <location>
        <begin position="808"/>
        <end position="866"/>
    </location>
</feature>
<evidence type="ECO:0000313" key="3">
    <source>
        <dbReference type="EMBL" id="KAJ1913233.1"/>
    </source>
</evidence>
<feature type="compositionally biased region" description="Low complexity" evidence="1">
    <location>
        <begin position="883"/>
        <end position="898"/>
    </location>
</feature>
<dbReference type="CDD" id="cd00160">
    <property type="entry name" value="RhoGEF"/>
    <property type="match status" value="1"/>
</dbReference>
<dbReference type="PROSITE" id="PS50010">
    <property type="entry name" value="DH_2"/>
    <property type="match status" value="1"/>
</dbReference>
<feature type="compositionally biased region" description="Polar residues" evidence="1">
    <location>
        <begin position="808"/>
        <end position="833"/>
    </location>
</feature>
<dbReference type="InterPro" id="IPR000219">
    <property type="entry name" value="DH_dom"/>
</dbReference>
<proteinExistence type="predicted"/>
<feature type="compositionally biased region" description="Low complexity" evidence="1">
    <location>
        <begin position="612"/>
        <end position="625"/>
    </location>
</feature>
<keyword evidence="4" id="KW-1185">Reference proteome</keyword>
<feature type="region of interest" description="Disordered" evidence="1">
    <location>
        <begin position="883"/>
        <end position="916"/>
    </location>
</feature>
<feature type="region of interest" description="Disordered" evidence="1">
    <location>
        <begin position="37"/>
        <end position="132"/>
    </location>
</feature>
<feature type="compositionally biased region" description="Basic and acidic residues" evidence="1">
    <location>
        <begin position="99"/>
        <end position="115"/>
    </location>
</feature>
<dbReference type="SUPFAM" id="SSF48065">
    <property type="entry name" value="DBL homology domain (DH-domain)"/>
    <property type="match status" value="1"/>
</dbReference>
<dbReference type="Gene3D" id="1.20.900.10">
    <property type="entry name" value="Dbl homology (DH) domain"/>
    <property type="match status" value="1"/>
</dbReference>
<name>A0A9W8DPL0_9FUNG</name>
<sequence>MSVASPTPALAMAPRANHYPSVPSPVAPIDILCPQGQPFATTPGATGPWLSTESSPPLSASPVPTPRPLSLLPNRGEDSPYRTDDDRATLYYDCPANPDDAHSISSDDHYHDARPDALTSSPSSPPPHPAVAINLTTLPLVDLGSASLLPTPEAEPRVVVPFQSPLDTPDIRVPHLGPGSLDDLIAFNLQTPLLTPVPSSQSSIHTTDDSDSRIFTPSLGLAHRKVAGVLRELWQTEQSYLAAIEAFVNGYLRTIKHSKLFASCGLLQHLIRHLIPLVYFQKQFCRNMGDILEDLEATHKRGGIVSDDDVAPLADLFIAKKSELEIYLPYCSMAGDFASDIKVLERSPEWLHFARHDQLRGLARPSRLGMQDFLMKPVQRLCLYPLLLREVVKCLTHASPAAERFALALDVIRDLTARINDTKRVHEMHHQTEQFYRRYDNHLRLPLSFIMTLGDIVFAGALEVTAYDPSPPRVKYYGCILFPRFLVVVKTRSSTAYEPKYWFPLAAVTILEWPSDLLARASPALEAEPPLHPLAWRLVHEGTGRYLDFTAACPEEKAVWLAHLSHGTLSAPAEDAAAYPCSFRPVTAARRANQRRPSAAGAPVRTLKTLRRLSSGSPLSPALTAPHATAGDITTDPPMASPRARPSRPLSLVTDLSTLAGPGPSTVGLYHPGSSRKSLVDTRFSDIFTHDCLRSRARALATVGAGPSVSIHTIPRSLPLTPVSPVDPVAWSAGEPSTTSASGSRASSSSSLLWSPLNTSHRSSRESSQSDQTRGRRAASDCTTHHRRKSGIKALAVGGAVRSRSWLVSPTSAWQPSVRRSNTDRASPTSSPLDNDRKAFTPTLTSACHPSSTLGGGSHSVPGSPAARSNRLLHLFGRLSLGRPGAASPSASSDLPILHMPPPEPKLPSGVRDDSTVGLRRRGAVTRALVRCQSMESLLDDKAKAGPLSSFAQTNDTEADTTVTIPTAVDAGSPPNTAERMGHGGLAVDHGGATPRVISLSTAANVSSRKASRLSLRPSGLSTHRPQPIERATTGGHPYPMGGVHTEAAQNRVSLMRKINSWKSFFVSDSSVSYPPSPIPAVRVIPALNLTEKDMGPRFEVDTVIPGTPEDERSHA</sequence>
<feature type="compositionally biased region" description="Basic and acidic residues" evidence="1">
    <location>
        <begin position="75"/>
        <end position="88"/>
    </location>
</feature>
<feature type="domain" description="DH" evidence="2">
    <location>
        <begin position="225"/>
        <end position="422"/>
    </location>
</feature>
<feature type="compositionally biased region" description="Low complexity" evidence="1">
    <location>
        <begin position="737"/>
        <end position="770"/>
    </location>
</feature>
<dbReference type="AlphaFoldDB" id="A0A9W8DPL0"/>
<organism evidence="3 4">
    <name type="scientific">Tieghemiomyces parasiticus</name>
    <dbReference type="NCBI Taxonomy" id="78921"/>
    <lineage>
        <taxon>Eukaryota</taxon>
        <taxon>Fungi</taxon>
        <taxon>Fungi incertae sedis</taxon>
        <taxon>Zoopagomycota</taxon>
        <taxon>Kickxellomycotina</taxon>
        <taxon>Dimargaritomycetes</taxon>
        <taxon>Dimargaritales</taxon>
        <taxon>Dimargaritaceae</taxon>
        <taxon>Tieghemiomyces</taxon>
    </lineage>
</organism>
<reference evidence="3" key="1">
    <citation type="submission" date="2022-07" db="EMBL/GenBank/DDBJ databases">
        <title>Phylogenomic reconstructions and comparative analyses of Kickxellomycotina fungi.</title>
        <authorList>
            <person name="Reynolds N.K."/>
            <person name="Stajich J.E."/>
            <person name="Barry K."/>
            <person name="Grigoriev I.V."/>
            <person name="Crous P."/>
            <person name="Smith M.E."/>
        </authorList>
    </citation>
    <scope>NUCLEOTIDE SEQUENCE</scope>
    <source>
        <strain evidence="3">RSA 861</strain>
    </source>
</reference>
<feature type="region of interest" description="Disordered" evidence="1">
    <location>
        <begin position="1009"/>
        <end position="1041"/>
    </location>
</feature>
<dbReference type="GO" id="GO:0005737">
    <property type="term" value="C:cytoplasm"/>
    <property type="evidence" value="ECO:0007669"/>
    <property type="project" value="TreeGrafter"/>
</dbReference>
<feature type="compositionally biased region" description="Polar residues" evidence="1">
    <location>
        <begin position="842"/>
        <end position="853"/>
    </location>
</feature>
<dbReference type="SUPFAM" id="SSF50729">
    <property type="entry name" value="PH domain-like"/>
    <property type="match status" value="1"/>
</dbReference>
<accession>A0A9W8DPL0</accession>
<feature type="region of interest" description="Disordered" evidence="1">
    <location>
        <begin position="611"/>
        <end position="675"/>
    </location>
</feature>
<dbReference type="SMART" id="SM00325">
    <property type="entry name" value="RhoGEF"/>
    <property type="match status" value="1"/>
</dbReference>
<feature type="region of interest" description="Disordered" evidence="1">
    <location>
        <begin position="731"/>
        <end position="795"/>
    </location>
</feature>
<dbReference type="EMBL" id="JANBPT010000766">
    <property type="protein sequence ID" value="KAJ1913233.1"/>
    <property type="molecule type" value="Genomic_DNA"/>
</dbReference>
<dbReference type="PANTHER" id="PTHR45818">
    <property type="entry name" value="PROTEIN VAV"/>
    <property type="match status" value="1"/>
</dbReference>
<evidence type="ECO:0000259" key="2">
    <source>
        <dbReference type="PROSITE" id="PS50010"/>
    </source>
</evidence>
<dbReference type="Proteomes" id="UP001150569">
    <property type="component" value="Unassembled WGS sequence"/>
</dbReference>
<evidence type="ECO:0000256" key="1">
    <source>
        <dbReference type="SAM" id="MobiDB-lite"/>
    </source>
</evidence>
<evidence type="ECO:0000313" key="4">
    <source>
        <dbReference type="Proteomes" id="UP001150569"/>
    </source>
</evidence>
<gene>
    <name evidence="3" type="ORF">IWQ60_009298</name>
</gene>
<dbReference type="PANTHER" id="PTHR45818:SF3">
    <property type="entry name" value="PROTEIN VAV"/>
    <property type="match status" value="1"/>
</dbReference>
<feature type="compositionally biased region" description="Polar residues" evidence="1">
    <location>
        <begin position="38"/>
        <end position="58"/>
    </location>
</feature>
<comment type="caution">
    <text evidence="3">The sequence shown here is derived from an EMBL/GenBank/DDBJ whole genome shotgun (WGS) entry which is preliminary data.</text>
</comment>
<feature type="compositionally biased region" description="Low complexity" evidence="1">
    <location>
        <begin position="637"/>
        <end position="652"/>
    </location>
</feature>
<dbReference type="Pfam" id="PF00621">
    <property type="entry name" value="RhoGEF"/>
    <property type="match status" value="1"/>
</dbReference>